<dbReference type="InterPro" id="IPR048395">
    <property type="entry name" value="Glyco_hydro_31_C"/>
</dbReference>
<dbReference type="PANTHER" id="PTHR22762:SF89">
    <property type="entry name" value="ALPHA-XYLOSIDASE"/>
    <property type="match status" value="1"/>
</dbReference>
<proteinExistence type="inferred from homology"/>
<dbReference type="OrthoDB" id="1334205at2759"/>
<dbReference type="GO" id="GO:0005975">
    <property type="term" value="P:carbohydrate metabolic process"/>
    <property type="evidence" value="ECO:0007669"/>
    <property type="project" value="InterPro"/>
</dbReference>
<dbReference type="InterPro" id="IPR013780">
    <property type="entry name" value="Glyco_hydro_b"/>
</dbReference>
<dbReference type="InterPro" id="IPR017853">
    <property type="entry name" value="GH"/>
</dbReference>
<gene>
    <name evidence="8" type="ORF">K489DRAFT_382279</name>
</gene>
<evidence type="ECO:0000256" key="3">
    <source>
        <dbReference type="ARBA" id="ARBA00012741"/>
    </source>
</evidence>
<reference evidence="8" key="2">
    <citation type="submission" date="2020-04" db="EMBL/GenBank/DDBJ databases">
        <authorList>
            <consortium name="NCBI Genome Project"/>
        </authorList>
    </citation>
    <scope>NUCLEOTIDE SEQUENCE</scope>
    <source>
        <strain evidence="8">CBS 342.82</strain>
    </source>
</reference>
<dbReference type="PANTHER" id="PTHR22762">
    <property type="entry name" value="ALPHA-GLUCOSIDASE"/>
    <property type="match status" value="1"/>
</dbReference>
<comment type="similarity">
    <text evidence="2 4">Belongs to the glycosyl hydrolase 31 family.</text>
</comment>
<dbReference type="Gene3D" id="2.60.40.1180">
    <property type="entry name" value="Golgi alpha-mannosidase II"/>
    <property type="match status" value="1"/>
</dbReference>
<reference evidence="8" key="3">
    <citation type="submission" date="2025-08" db="UniProtKB">
        <authorList>
            <consortium name="RefSeq"/>
        </authorList>
    </citation>
    <scope>IDENTIFICATION</scope>
    <source>
        <strain evidence="8">CBS 342.82</strain>
    </source>
</reference>
<dbReference type="AlphaFoldDB" id="A0A6J3LZL1"/>
<feature type="domain" description="Glycosyl hydrolase family 31 C-terminal" evidence="6">
    <location>
        <begin position="507"/>
        <end position="597"/>
    </location>
</feature>
<dbReference type="GO" id="GO:0004558">
    <property type="term" value="F:alpha-1,4-glucosidase activity"/>
    <property type="evidence" value="ECO:0007669"/>
    <property type="project" value="UniProtKB-EC"/>
</dbReference>
<evidence type="ECO:0000259" key="6">
    <source>
        <dbReference type="Pfam" id="PF21365"/>
    </source>
</evidence>
<dbReference type="CDD" id="cd06595">
    <property type="entry name" value="GH31_u1"/>
    <property type="match status" value="1"/>
</dbReference>
<dbReference type="Gene3D" id="3.20.20.80">
    <property type="entry name" value="Glycosidases"/>
    <property type="match status" value="1"/>
</dbReference>
<dbReference type="InterPro" id="IPR000322">
    <property type="entry name" value="Glyco_hydro_31_TIM"/>
</dbReference>
<comment type="catalytic activity">
    <reaction evidence="1">
        <text>Hydrolysis of terminal, non-reducing (1-&gt;4)-linked alpha-D-glucose residues with release of alpha-D-glucose.</text>
        <dbReference type="EC" id="3.2.1.20"/>
    </reaction>
</comment>
<evidence type="ECO:0000259" key="5">
    <source>
        <dbReference type="Pfam" id="PF01055"/>
    </source>
</evidence>
<dbReference type="RefSeq" id="XP_033458266.1">
    <property type="nucleotide sequence ID" value="XM_033605336.1"/>
</dbReference>
<dbReference type="Pfam" id="PF21365">
    <property type="entry name" value="Glyco_hydro_31_3rd"/>
    <property type="match status" value="1"/>
</dbReference>
<dbReference type="SUPFAM" id="SSF51011">
    <property type="entry name" value="Glycosyl hydrolase domain"/>
    <property type="match status" value="1"/>
</dbReference>
<dbReference type="GO" id="GO:0006491">
    <property type="term" value="P:N-glycan processing"/>
    <property type="evidence" value="ECO:0007669"/>
    <property type="project" value="TreeGrafter"/>
</dbReference>
<dbReference type="Pfam" id="PF01055">
    <property type="entry name" value="Glyco_hydro_31_2nd"/>
    <property type="match status" value="1"/>
</dbReference>
<keyword evidence="4" id="KW-0326">Glycosidase</keyword>
<keyword evidence="4 8" id="KW-0378">Hydrolase</keyword>
<evidence type="ECO:0000256" key="2">
    <source>
        <dbReference type="ARBA" id="ARBA00007806"/>
    </source>
</evidence>
<dbReference type="GeneID" id="54363136"/>
<dbReference type="Proteomes" id="UP000504637">
    <property type="component" value="Unplaced"/>
</dbReference>
<evidence type="ECO:0000256" key="1">
    <source>
        <dbReference type="ARBA" id="ARBA00001657"/>
    </source>
</evidence>
<protein>
    <recommendedName>
        <fullName evidence="3">alpha-glucosidase</fullName>
        <ecNumber evidence="3">3.2.1.20</ecNumber>
    </recommendedName>
</protein>
<name>A0A6J3LZL1_9PEZI</name>
<reference evidence="8" key="1">
    <citation type="submission" date="2020-01" db="EMBL/GenBank/DDBJ databases">
        <authorList>
            <consortium name="DOE Joint Genome Institute"/>
            <person name="Haridas S."/>
            <person name="Albert R."/>
            <person name="Binder M."/>
            <person name="Bloem J."/>
            <person name="Labutti K."/>
            <person name="Salamov A."/>
            <person name="Andreopoulos B."/>
            <person name="Baker S.E."/>
            <person name="Barry K."/>
            <person name="Bills G."/>
            <person name="Bluhm B.H."/>
            <person name="Cannon C."/>
            <person name="Castanera R."/>
            <person name="Culley D.E."/>
            <person name="Daum C."/>
            <person name="Ezra D."/>
            <person name="Gonzalez J.B."/>
            <person name="Henrissat B."/>
            <person name="Kuo A."/>
            <person name="Liang C."/>
            <person name="Lipzen A."/>
            <person name="Lutzoni F."/>
            <person name="Magnuson J."/>
            <person name="Mondo S."/>
            <person name="Nolan M."/>
            <person name="Ohm R."/>
            <person name="Pangilinan J."/>
            <person name="Park H.-J."/>
            <person name="Ramirez L."/>
            <person name="Alfaro M."/>
            <person name="Sun H."/>
            <person name="Tritt A."/>
            <person name="Yoshinaga Y."/>
            <person name="Zwiers L.-H."/>
            <person name="Turgeon B.G."/>
            <person name="Goodwin S.B."/>
            <person name="Spatafora J.W."/>
            <person name="Crous P.W."/>
            <person name="Grigoriev I.V."/>
        </authorList>
    </citation>
    <scope>NUCLEOTIDE SEQUENCE</scope>
    <source>
        <strain evidence="8">CBS 342.82</strain>
    </source>
</reference>
<dbReference type="EC" id="3.2.1.20" evidence="3"/>
<organism evidence="8">
    <name type="scientific">Dissoconium aciculare CBS 342.82</name>
    <dbReference type="NCBI Taxonomy" id="1314786"/>
    <lineage>
        <taxon>Eukaryota</taxon>
        <taxon>Fungi</taxon>
        <taxon>Dikarya</taxon>
        <taxon>Ascomycota</taxon>
        <taxon>Pezizomycotina</taxon>
        <taxon>Dothideomycetes</taxon>
        <taxon>Dothideomycetidae</taxon>
        <taxon>Mycosphaerellales</taxon>
        <taxon>Dissoconiaceae</taxon>
        <taxon>Dissoconium</taxon>
    </lineage>
</organism>
<sequence length="803" mass="90922">MEEYKFANDPLPNPKSVISGPQYRFTVLNEHVLRYEWAEDGQFEDRPSTFALFRKFPTPTFRVQDTDDTLIIITPLIRLTYDKKRFSPGGLFVEFSSKLKDWGASWRFGDNLEGSNLGGTARTLDGIDGRCDMGTGVLSRDGFSTIDDSTSMLFDELGFVTPRRTGDRIDGYLFSFGNDYKGAMRSFYAISGPQPSVPRWSLGNWWSRYHAYTQDEYINLMKKFKDNDVPLSVAVIDMDWHWVKEDFVSHAGWTGYSWNTDLFPKPEEFAKALHDMDLKITLNDHPHAGIASHEEIYEEVSKVLGHDTSNKDPVPFDPTSPTFMHAFFNVVHRSLEKKGCDFWWVDWQQGSNTRIPGLDPLWLLNHFQFLDTKKAIPSSLPLVFSRYAGPGSHRYPVGFSGDSFATWDSLKFQPEFTATASNIGYGWWSHDIGGHLPGFRDDECTARWVQYGAFSPILRLHSANTRWMSKEPWLYRDESMSAMKDIMRFRHRLVPYIYSISAADSSLPFVQPLYWSHPDADVAYQFPNQYYFGPSMVVAPVVSPRDPRTNLAEVKAWVPPGRHVDIFTGIVYDGNRKLNLYRGLNDVPVLLPAGSIVPLDAALVPSNGCKNPTEIELLVVVGQDGHFELLEDRVDDAAGAAAHSTHYSTKFIWNQSKGQLSCEGRAMNWTFRFIAARTNTIKVFIDGELTTTRSDLLETEGNPASVIVRVPASSNRATIKTVIALDPDTQLQRIDHMATLSDLLRDYQVHVHQKEAIWKILESSQGTTVKVGELLNLGLDKAIIGPIMERLLADSRKSDTVSE</sequence>
<evidence type="ECO:0000313" key="8">
    <source>
        <dbReference type="RefSeq" id="XP_033458266.1"/>
    </source>
</evidence>
<evidence type="ECO:0000256" key="4">
    <source>
        <dbReference type="RuleBase" id="RU361185"/>
    </source>
</evidence>
<dbReference type="SUPFAM" id="SSF51445">
    <property type="entry name" value="(Trans)glycosidases"/>
    <property type="match status" value="1"/>
</dbReference>
<feature type="domain" description="Glycoside hydrolase family 31 TIM barrel" evidence="5">
    <location>
        <begin position="195"/>
        <end position="499"/>
    </location>
</feature>
<evidence type="ECO:0000313" key="7">
    <source>
        <dbReference type="Proteomes" id="UP000504637"/>
    </source>
</evidence>
<keyword evidence="7" id="KW-1185">Reference proteome</keyword>
<accession>A0A6J3LZL1</accession>